<keyword evidence="3" id="KW-0539">Nucleus</keyword>
<dbReference type="OrthoDB" id="6371647at2759"/>
<dbReference type="Gene3D" id="2.40.10.10">
    <property type="entry name" value="Trypsin-like serine proteases"/>
    <property type="match status" value="2"/>
</dbReference>
<dbReference type="SMART" id="SM00020">
    <property type="entry name" value="Tryp_SPc"/>
    <property type="match status" value="1"/>
</dbReference>
<proteinExistence type="predicted"/>
<dbReference type="Pfam" id="PF00089">
    <property type="entry name" value="Trypsin"/>
    <property type="match status" value="1"/>
</dbReference>
<evidence type="ECO:0000256" key="3">
    <source>
        <dbReference type="ARBA" id="ARBA00023242"/>
    </source>
</evidence>
<dbReference type="AlphaFoldDB" id="A0A5B7EXQ2"/>
<protein>
    <submittedName>
        <fullName evidence="5">Polycomb group RING finger protein 3</fullName>
    </submittedName>
</protein>
<evidence type="ECO:0000259" key="4">
    <source>
        <dbReference type="PROSITE" id="PS50240"/>
    </source>
</evidence>
<dbReference type="PROSITE" id="PS50240">
    <property type="entry name" value="TRYPSIN_DOM"/>
    <property type="match status" value="1"/>
</dbReference>
<dbReference type="GO" id="GO:0004252">
    <property type="term" value="F:serine-type endopeptidase activity"/>
    <property type="evidence" value="ECO:0007669"/>
    <property type="project" value="InterPro"/>
</dbReference>
<dbReference type="GO" id="GO:0006508">
    <property type="term" value="P:proteolysis"/>
    <property type="evidence" value="ECO:0007669"/>
    <property type="project" value="InterPro"/>
</dbReference>
<evidence type="ECO:0000313" key="6">
    <source>
        <dbReference type="Proteomes" id="UP000324222"/>
    </source>
</evidence>
<dbReference type="SUPFAM" id="SSF50494">
    <property type="entry name" value="Trypsin-like serine proteases"/>
    <property type="match status" value="1"/>
</dbReference>
<dbReference type="InterPro" id="IPR043504">
    <property type="entry name" value="Peptidase_S1_PA_chymotrypsin"/>
</dbReference>
<dbReference type="SUPFAM" id="SSF49854">
    <property type="entry name" value="Spermadhesin, CUB domain"/>
    <property type="match status" value="1"/>
</dbReference>
<dbReference type="InterPro" id="IPR051507">
    <property type="entry name" value="PcG_RING_finger"/>
</dbReference>
<evidence type="ECO:0000256" key="2">
    <source>
        <dbReference type="ARBA" id="ARBA00023157"/>
    </source>
</evidence>
<dbReference type="InterPro" id="IPR035914">
    <property type="entry name" value="Sperma_CUB_dom_sf"/>
</dbReference>
<dbReference type="EMBL" id="VSRR010003940">
    <property type="protein sequence ID" value="MPC37976.1"/>
    <property type="molecule type" value="Genomic_DNA"/>
</dbReference>
<dbReference type="InterPro" id="IPR000859">
    <property type="entry name" value="CUB_dom"/>
</dbReference>
<sequence length="558" mass="62516">MSVCKSCLVKHLEERNTCPTCDIVIHQSHPLNYIAFDRTMQDIVCKLVPMLQEDELKREREFYRARGEVCPKDLPQANEEDAQQDDKAVNDTDYHRLDEQVKDTYSIMGLTWIPICQKSSPHVRHSSASTLYPLATSLAWLVKVNICLECKYPTLAPLKRRFIRCSAQATITHLKKFLALKVLEGPQKYREALHSNPVHRKPRCIFGRRWMEVAGGDTLTLTSPNFPASYDYFSLCGWTIWPTSRNVVLKLRCDNFYLQESKNGICRDFLRIQQVKYCGSNIPVFSTRNITKLSITFHSNGRLNYPGFQCSLTASNPNTQQCVCGEPGSTRAEDAPWLAALVAANGSQAFCSASIVREHWVLTSATCAVRIKHNKYNYAVRVGMDQDTGGGMLIPIRRVVLHPASFHGLPHTDANLALIHLKQAITFQNGVALPVCLPLSPAHHRPASPSPKWRGWRGAEVVEQECPPAHQGAGWLCGQPADSCHPEKGDLGSPLVARNEGRGWMQVGVTVGGDICTGDKTLHRESVPHTQAVYINVINHLPWIVRILGRDDTCPQRN</sequence>
<gene>
    <name evidence="5" type="primary">PcgF3</name>
    <name evidence="5" type="ORF">E2C01_031471</name>
</gene>
<dbReference type="InterPro" id="IPR013083">
    <property type="entry name" value="Znf_RING/FYVE/PHD"/>
</dbReference>
<name>A0A5B7EXQ2_PORTR</name>
<keyword evidence="2" id="KW-1015">Disulfide bond</keyword>
<dbReference type="InterPro" id="IPR001254">
    <property type="entry name" value="Trypsin_dom"/>
</dbReference>
<dbReference type="GO" id="GO:0005634">
    <property type="term" value="C:nucleus"/>
    <property type="evidence" value="ECO:0007669"/>
    <property type="project" value="UniProtKB-SubCell"/>
</dbReference>
<feature type="domain" description="Peptidase S1" evidence="4">
    <location>
        <begin position="322"/>
        <end position="549"/>
    </location>
</feature>
<dbReference type="Pfam" id="PF00431">
    <property type="entry name" value="CUB"/>
    <property type="match status" value="1"/>
</dbReference>
<dbReference type="CDD" id="cd00041">
    <property type="entry name" value="CUB"/>
    <property type="match status" value="1"/>
</dbReference>
<dbReference type="Gene3D" id="2.60.120.290">
    <property type="entry name" value="Spermadhesin, CUB domain"/>
    <property type="match status" value="1"/>
</dbReference>
<accession>A0A5B7EXQ2</accession>
<comment type="caution">
    <text evidence="5">The sequence shown here is derived from an EMBL/GenBank/DDBJ whole genome shotgun (WGS) entry which is preliminary data.</text>
</comment>
<organism evidence="5 6">
    <name type="scientific">Portunus trituberculatus</name>
    <name type="common">Swimming crab</name>
    <name type="synonym">Neptunus trituberculatus</name>
    <dbReference type="NCBI Taxonomy" id="210409"/>
    <lineage>
        <taxon>Eukaryota</taxon>
        <taxon>Metazoa</taxon>
        <taxon>Ecdysozoa</taxon>
        <taxon>Arthropoda</taxon>
        <taxon>Crustacea</taxon>
        <taxon>Multicrustacea</taxon>
        <taxon>Malacostraca</taxon>
        <taxon>Eumalacostraca</taxon>
        <taxon>Eucarida</taxon>
        <taxon>Decapoda</taxon>
        <taxon>Pleocyemata</taxon>
        <taxon>Brachyura</taxon>
        <taxon>Eubrachyura</taxon>
        <taxon>Portunoidea</taxon>
        <taxon>Portunidae</taxon>
        <taxon>Portuninae</taxon>
        <taxon>Portunus</taxon>
    </lineage>
</organism>
<dbReference type="Gene3D" id="3.10.20.90">
    <property type="entry name" value="Phosphatidylinositol 3-kinase Catalytic Subunit, Chain A, domain 1"/>
    <property type="match status" value="1"/>
</dbReference>
<keyword evidence="6" id="KW-1185">Reference proteome</keyword>
<evidence type="ECO:0000313" key="5">
    <source>
        <dbReference type="EMBL" id="MPC37976.1"/>
    </source>
</evidence>
<dbReference type="Gene3D" id="3.30.40.10">
    <property type="entry name" value="Zinc/RING finger domain, C3HC4 (zinc finger)"/>
    <property type="match status" value="1"/>
</dbReference>
<dbReference type="InterPro" id="IPR009003">
    <property type="entry name" value="Peptidase_S1_PA"/>
</dbReference>
<evidence type="ECO:0000256" key="1">
    <source>
        <dbReference type="ARBA" id="ARBA00004123"/>
    </source>
</evidence>
<reference evidence="5 6" key="1">
    <citation type="submission" date="2019-05" db="EMBL/GenBank/DDBJ databases">
        <title>Another draft genome of Portunus trituberculatus and its Hox gene families provides insights of decapod evolution.</title>
        <authorList>
            <person name="Jeong J.-H."/>
            <person name="Song I."/>
            <person name="Kim S."/>
            <person name="Choi T."/>
            <person name="Kim D."/>
            <person name="Ryu S."/>
            <person name="Kim W."/>
        </authorList>
    </citation>
    <scope>NUCLEOTIDE SEQUENCE [LARGE SCALE GENOMIC DNA]</scope>
    <source>
        <tissue evidence="5">Muscle</tissue>
    </source>
</reference>
<dbReference type="PANTHER" id="PTHR45893">
    <property type="entry name" value="POLYCOMB GROUP RING FINGER PROTEIN"/>
    <property type="match status" value="1"/>
</dbReference>
<comment type="subcellular location">
    <subcellularLocation>
        <location evidence="1">Nucleus</location>
    </subcellularLocation>
</comment>
<dbReference type="Proteomes" id="UP000324222">
    <property type="component" value="Unassembled WGS sequence"/>
</dbReference>